<reference evidence="1" key="2">
    <citation type="journal article" date="2015" name="Data Brief">
        <title>Shoot transcriptome of the giant reed, Arundo donax.</title>
        <authorList>
            <person name="Barrero R.A."/>
            <person name="Guerrero F.D."/>
            <person name="Moolhuijzen P."/>
            <person name="Goolsby J.A."/>
            <person name="Tidwell J."/>
            <person name="Bellgard S.E."/>
            <person name="Bellgard M.I."/>
        </authorList>
    </citation>
    <scope>NUCLEOTIDE SEQUENCE</scope>
    <source>
        <tissue evidence="1">Shoot tissue taken approximately 20 cm above the soil surface</tissue>
    </source>
</reference>
<proteinExistence type="predicted"/>
<reference evidence="1" key="1">
    <citation type="submission" date="2014-09" db="EMBL/GenBank/DDBJ databases">
        <authorList>
            <person name="Magalhaes I.L.F."/>
            <person name="Oliveira U."/>
            <person name="Santos F.R."/>
            <person name="Vidigal T.H.D.A."/>
            <person name="Brescovit A.D."/>
            <person name="Santos A.J."/>
        </authorList>
    </citation>
    <scope>NUCLEOTIDE SEQUENCE</scope>
    <source>
        <tissue evidence="1">Shoot tissue taken approximately 20 cm above the soil surface</tissue>
    </source>
</reference>
<protein>
    <submittedName>
        <fullName evidence="1">Uncharacterized protein</fullName>
    </submittedName>
</protein>
<organism evidence="1">
    <name type="scientific">Arundo donax</name>
    <name type="common">Giant reed</name>
    <name type="synonym">Donax arundinaceus</name>
    <dbReference type="NCBI Taxonomy" id="35708"/>
    <lineage>
        <taxon>Eukaryota</taxon>
        <taxon>Viridiplantae</taxon>
        <taxon>Streptophyta</taxon>
        <taxon>Embryophyta</taxon>
        <taxon>Tracheophyta</taxon>
        <taxon>Spermatophyta</taxon>
        <taxon>Magnoliopsida</taxon>
        <taxon>Liliopsida</taxon>
        <taxon>Poales</taxon>
        <taxon>Poaceae</taxon>
        <taxon>PACMAD clade</taxon>
        <taxon>Arundinoideae</taxon>
        <taxon>Arundineae</taxon>
        <taxon>Arundo</taxon>
    </lineage>
</organism>
<accession>A0A0A9BGQ0</accession>
<dbReference type="AlphaFoldDB" id="A0A0A9BGQ0"/>
<name>A0A0A9BGQ0_ARUDO</name>
<sequence length="43" mass="4688">MQPLLSDAIVKFNESHTYCNGLVQVNGPGESLGQRCLIKGEKL</sequence>
<evidence type="ECO:0000313" key="1">
    <source>
        <dbReference type="EMBL" id="JAD63099.1"/>
    </source>
</evidence>
<dbReference type="EMBL" id="GBRH01234796">
    <property type="protein sequence ID" value="JAD63099.1"/>
    <property type="molecule type" value="Transcribed_RNA"/>
</dbReference>